<evidence type="ECO:0000256" key="5">
    <source>
        <dbReference type="ARBA" id="ARBA00034545"/>
    </source>
</evidence>
<feature type="non-terminal residue" evidence="11">
    <location>
        <position position="1"/>
    </location>
</feature>
<dbReference type="CDD" id="cd02440">
    <property type="entry name" value="AdoMet_MTases"/>
    <property type="match status" value="1"/>
</dbReference>
<dbReference type="AlphaFoldDB" id="K0SI22"/>
<accession>K0SI22</accession>
<dbReference type="InterPro" id="IPR026669">
    <property type="entry name" value="Arsenite_MeTrfase-like"/>
</dbReference>
<comment type="catalytic activity">
    <reaction evidence="8">
        <text>arsenic triglutathione + 3 [thioredoxin]-dithiol + 3 S-adenosyl-L-methionine = trimethylarsine + 3 [thioredoxin]-disulfide + 3 glutathione + 3 S-adenosyl-L-homocysteine + 3 H(+)</text>
        <dbReference type="Rhea" id="RHEA:69432"/>
        <dbReference type="Rhea" id="RHEA-COMP:10698"/>
        <dbReference type="Rhea" id="RHEA-COMP:10700"/>
        <dbReference type="ChEBI" id="CHEBI:15378"/>
        <dbReference type="ChEBI" id="CHEBI:27130"/>
        <dbReference type="ChEBI" id="CHEBI:29950"/>
        <dbReference type="ChEBI" id="CHEBI:50058"/>
        <dbReference type="ChEBI" id="CHEBI:57856"/>
        <dbReference type="ChEBI" id="CHEBI:57925"/>
        <dbReference type="ChEBI" id="CHEBI:59789"/>
        <dbReference type="ChEBI" id="CHEBI:183640"/>
        <dbReference type="EC" id="2.1.1.137"/>
    </reaction>
</comment>
<comment type="similarity">
    <text evidence="3">Belongs to the methyltransferase superfamily. Arsenite methyltransferase family.</text>
</comment>
<dbReference type="SUPFAM" id="SSF53335">
    <property type="entry name" value="S-adenosyl-L-methionine-dependent methyltransferases"/>
    <property type="match status" value="1"/>
</dbReference>
<evidence type="ECO:0000259" key="9">
    <source>
        <dbReference type="Pfam" id="PF04187"/>
    </source>
</evidence>
<dbReference type="PANTHER" id="PTHR43675">
    <property type="entry name" value="ARSENITE METHYLTRANSFERASE"/>
    <property type="match status" value="1"/>
</dbReference>
<reference evidence="11 12" key="1">
    <citation type="journal article" date="2012" name="Genome Biol.">
        <title>Genome and low-iron response of an oceanic diatom adapted to chronic iron limitation.</title>
        <authorList>
            <person name="Lommer M."/>
            <person name="Specht M."/>
            <person name="Roy A.S."/>
            <person name="Kraemer L."/>
            <person name="Andreson R."/>
            <person name="Gutowska M.A."/>
            <person name="Wolf J."/>
            <person name="Bergner S.V."/>
            <person name="Schilhabel M.B."/>
            <person name="Klostermeier U.C."/>
            <person name="Beiko R.G."/>
            <person name="Rosenstiel P."/>
            <person name="Hippler M."/>
            <person name="Laroche J."/>
        </authorList>
    </citation>
    <scope>NUCLEOTIDE SEQUENCE [LARGE SCALE GENOMIC DNA]</scope>
    <source>
        <strain evidence="11 12">CCMP1005</strain>
    </source>
</reference>
<dbReference type="OMA" id="PCADYLF"/>
<dbReference type="InterPro" id="IPR025714">
    <property type="entry name" value="Methyltranfer_dom"/>
</dbReference>
<feature type="domain" description="Haem-binding uptake Tiki superfamily ChaN" evidence="9">
    <location>
        <begin position="6"/>
        <end position="176"/>
    </location>
</feature>
<evidence type="ECO:0000256" key="6">
    <source>
        <dbReference type="ARBA" id="ARBA00047941"/>
    </source>
</evidence>
<sequence length="616" mass="68758">VGTEGHDLQPYRKLLMLCREDEGIQLHGGFIPRPQAARLHKECSDADSRELFFEEMSRLRFLPEKSEAMYSALFADESNFKLRGRRSHEMLIQSLMQGTDLYSPQFDGDRANQDVIDEEDSPMSRLYQAQLLKDHGMGFRLANIMIDHHQQSKNDRYLVIAGYGHLKHRLGVPDCLTEYLREEAIRHPDQCRRAIAVDLLLSLSQLPITGSTSDRGSGSLLIGCQMMYEAYLEDNYSLLRDAIENCDGDDDEIEGLKHRMTKELFIRQPTHLDQLLLKSDEIRGPLLSFSSGIAGFEHPCADYLFVYDEDESNVITDTDLRDGEGKQAKDETKEAYERVGQTAGHKGNTAKARAIMGQLGYSEEDISYIGDDDLHNFQGVANPFHVANIQTGETVLDLGSGLGIDSFLAMKYCGADNDDISSAGDGLVAPSVLGVDLASNEVAHANRRASERGYSSNRIRFVQGDIERLSTSLQSYGRSFDVAISNGAFCLIPSKRLAFENVFEVLRPGGRVAISQTTIKSDGLDPKLEWPVCMRMFATLESLQPILEEIGFENVKVVDANSPMEVELPIDESEDDTGAARAKIHGKVEQYQFLENLNMDELCKVVTVYAEKPGGR</sequence>
<comment type="caution">
    <text evidence="11">The sequence shown here is derived from an EMBL/GenBank/DDBJ whole genome shotgun (WGS) entry which is preliminary data.</text>
</comment>
<dbReference type="Pfam" id="PF04187">
    <property type="entry name" value="Cofac_haem_bdg"/>
    <property type="match status" value="1"/>
</dbReference>
<dbReference type="eggNOG" id="ENOG502RUMY">
    <property type="taxonomic scope" value="Eukaryota"/>
</dbReference>
<dbReference type="Gene3D" id="3.40.50.150">
    <property type="entry name" value="Vaccinia Virus protein VP39"/>
    <property type="match status" value="1"/>
</dbReference>
<proteinExistence type="inferred from homology"/>
<keyword evidence="2" id="KW-0949">S-adenosyl-L-methionine</keyword>
<dbReference type="OrthoDB" id="8300214at2759"/>
<protein>
    <recommendedName>
        <fullName evidence="5">Arsenite methyltransferase</fullName>
        <ecNumber evidence="4">2.1.1.137</ecNumber>
    </recommendedName>
</protein>
<evidence type="ECO:0000259" key="10">
    <source>
        <dbReference type="Pfam" id="PF13847"/>
    </source>
</evidence>
<dbReference type="PANTHER" id="PTHR43675:SF8">
    <property type="entry name" value="ARSENITE METHYLTRANSFERASE"/>
    <property type="match status" value="1"/>
</dbReference>
<dbReference type="EMBL" id="AGNL01015437">
    <property type="protein sequence ID" value="EJK65823.1"/>
    <property type="molecule type" value="Genomic_DNA"/>
</dbReference>
<name>K0SI22_THAOC</name>
<comment type="catalytic activity">
    <reaction evidence="7">
        <text>arsenic triglutathione + 2 [thioredoxin]-dithiol + 2 S-adenosyl-L-methionine + H2O = dimethylarsinous acid + 2 [thioredoxin]-disulfide + 3 glutathione + 2 S-adenosyl-L-homocysteine + 2 H(+)</text>
        <dbReference type="Rhea" id="RHEA:69464"/>
        <dbReference type="Rhea" id="RHEA-COMP:10698"/>
        <dbReference type="Rhea" id="RHEA-COMP:10700"/>
        <dbReference type="ChEBI" id="CHEBI:15377"/>
        <dbReference type="ChEBI" id="CHEBI:15378"/>
        <dbReference type="ChEBI" id="CHEBI:23808"/>
        <dbReference type="ChEBI" id="CHEBI:29950"/>
        <dbReference type="ChEBI" id="CHEBI:50058"/>
        <dbReference type="ChEBI" id="CHEBI:57856"/>
        <dbReference type="ChEBI" id="CHEBI:57925"/>
        <dbReference type="ChEBI" id="CHEBI:59789"/>
        <dbReference type="ChEBI" id="CHEBI:183640"/>
        <dbReference type="EC" id="2.1.1.137"/>
    </reaction>
</comment>
<gene>
    <name evidence="11" type="ORF">THAOC_13278</name>
</gene>
<dbReference type="EC" id="2.1.1.137" evidence="4"/>
<dbReference type="Pfam" id="PF13847">
    <property type="entry name" value="Methyltransf_31"/>
    <property type="match status" value="1"/>
</dbReference>
<keyword evidence="1" id="KW-0808">Transferase</keyword>
<evidence type="ECO:0000256" key="4">
    <source>
        <dbReference type="ARBA" id="ARBA00034521"/>
    </source>
</evidence>
<evidence type="ECO:0000256" key="8">
    <source>
        <dbReference type="ARBA" id="ARBA00048428"/>
    </source>
</evidence>
<dbReference type="GO" id="GO:0030791">
    <property type="term" value="F:arsenite methyltransferase activity"/>
    <property type="evidence" value="ECO:0007669"/>
    <property type="project" value="UniProtKB-EC"/>
</dbReference>
<evidence type="ECO:0000256" key="2">
    <source>
        <dbReference type="ARBA" id="ARBA00022691"/>
    </source>
</evidence>
<feature type="domain" description="Methyltransferase" evidence="10">
    <location>
        <begin position="391"/>
        <end position="518"/>
    </location>
</feature>
<organism evidence="11 12">
    <name type="scientific">Thalassiosira oceanica</name>
    <name type="common">Marine diatom</name>
    <dbReference type="NCBI Taxonomy" id="159749"/>
    <lineage>
        <taxon>Eukaryota</taxon>
        <taxon>Sar</taxon>
        <taxon>Stramenopiles</taxon>
        <taxon>Ochrophyta</taxon>
        <taxon>Bacillariophyta</taxon>
        <taxon>Coscinodiscophyceae</taxon>
        <taxon>Thalassiosirophycidae</taxon>
        <taxon>Thalassiosirales</taxon>
        <taxon>Thalassiosiraceae</taxon>
        <taxon>Thalassiosira</taxon>
    </lineage>
</organism>
<dbReference type="SUPFAM" id="SSF159501">
    <property type="entry name" value="EreA/ChaN-like"/>
    <property type="match status" value="1"/>
</dbReference>
<keyword evidence="12" id="KW-1185">Reference proteome</keyword>
<dbReference type="InterPro" id="IPR029063">
    <property type="entry name" value="SAM-dependent_MTases_sf"/>
</dbReference>
<dbReference type="Proteomes" id="UP000266841">
    <property type="component" value="Unassembled WGS sequence"/>
</dbReference>
<evidence type="ECO:0000256" key="1">
    <source>
        <dbReference type="ARBA" id="ARBA00022679"/>
    </source>
</evidence>
<evidence type="ECO:0000256" key="7">
    <source>
        <dbReference type="ARBA" id="ARBA00047943"/>
    </source>
</evidence>
<evidence type="ECO:0000313" key="11">
    <source>
        <dbReference type="EMBL" id="EJK65823.1"/>
    </source>
</evidence>
<comment type="catalytic activity">
    <reaction evidence="6">
        <text>arsenic triglutathione + [thioredoxin]-dithiol + S-adenosyl-L-methionine + 2 H2O = methylarsonous acid + [thioredoxin]-disulfide + 3 glutathione + S-adenosyl-L-homocysteine + H(+)</text>
        <dbReference type="Rhea" id="RHEA:69460"/>
        <dbReference type="Rhea" id="RHEA-COMP:10698"/>
        <dbReference type="Rhea" id="RHEA-COMP:10700"/>
        <dbReference type="ChEBI" id="CHEBI:15377"/>
        <dbReference type="ChEBI" id="CHEBI:15378"/>
        <dbReference type="ChEBI" id="CHEBI:17826"/>
        <dbReference type="ChEBI" id="CHEBI:29950"/>
        <dbReference type="ChEBI" id="CHEBI:50058"/>
        <dbReference type="ChEBI" id="CHEBI:57856"/>
        <dbReference type="ChEBI" id="CHEBI:57925"/>
        <dbReference type="ChEBI" id="CHEBI:59789"/>
        <dbReference type="ChEBI" id="CHEBI:183640"/>
        <dbReference type="EC" id="2.1.1.137"/>
    </reaction>
</comment>
<dbReference type="InterPro" id="IPR007314">
    <property type="entry name" value="Cofac_haem-bd_dom"/>
</dbReference>
<evidence type="ECO:0000256" key="3">
    <source>
        <dbReference type="ARBA" id="ARBA00034487"/>
    </source>
</evidence>
<evidence type="ECO:0000313" key="12">
    <source>
        <dbReference type="Proteomes" id="UP000266841"/>
    </source>
</evidence>